<reference evidence="2" key="1">
    <citation type="submission" date="2023-03" db="EMBL/GenBank/DDBJ databases">
        <title>Massive genome expansion in bonnet fungi (Mycena s.s.) driven by repeated elements and novel gene families across ecological guilds.</title>
        <authorList>
            <consortium name="Lawrence Berkeley National Laboratory"/>
            <person name="Harder C.B."/>
            <person name="Miyauchi S."/>
            <person name="Viragh M."/>
            <person name="Kuo A."/>
            <person name="Thoen E."/>
            <person name="Andreopoulos B."/>
            <person name="Lu D."/>
            <person name="Skrede I."/>
            <person name="Drula E."/>
            <person name="Henrissat B."/>
            <person name="Morin E."/>
            <person name="Kohler A."/>
            <person name="Barry K."/>
            <person name="LaButti K."/>
            <person name="Morin E."/>
            <person name="Salamov A."/>
            <person name="Lipzen A."/>
            <person name="Mereny Z."/>
            <person name="Hegedus B."/>
            <person name="Baldrian P."/>
            <person name="Stursova M."/>
            <person name="Weitz H."/>
            <person name="Taylor A."/>
            <person name="Grigoriev I.V."/>
            <person name="Nagy L.G."/>
            <person name="Martin F."/>
            <person name="Kauserud H."/>
        </authorList>
    </citation>
    <scope>NUCLEOTIDE SEQUENCE</scope>
    <source>
        <strain evidence="2">CBHHK173m</strain>
    </source>
</reference>
<dbReference type="AlphaFoldDB" id="A0AAD6XLV6"/>
<name>A0AAD6XLV6_9AGAR</name>
<proteinExistence type="predicted"/>
<keyword evidence="3" id="KW-1185">Reference proteome</keyword>
<gene>
    <name evidence="2" type="ORF">B0H15DRAFT_911906</name>
</gene>
<sequence>MALFWRQFAALFWKNWIVLSKHPFLNLLRCFIFPVAYGIFLAVAKQFLLKPNNYGIGNPIPVFPLQQQFNDAGTLVWADATDGTGQPSPAEIMARVTRGFSGSQLRLVKQAASGTQLPFECPQNFNGFSECYAAVIFNAVPASPTTPINYTILADSGLFHIDVVRHKSDFETRVLRVCGACTGCVVVVNKSTGIICPAKSSTISLPRQVAPATKL</sequence>
<dbReference type="Proteomes" id="UP001222325">
    <property type="component" value="Unassembled WGS sequence"/>
</dbReference>
<protein>
    <submittedName>
        <fullName evidence="2">Uncharacterized protein</fullName>
    </submittedName>
</protein>
<keyword evidence="1" id="KW-0812">Transmembrane</keyword>
<accession>A0AAD6XLV6</accession>
<evidence type="ECO:0000313" key="2">
    <source>
        <dbReference type="EMBL" id="KAJ7083361.1"/>
    </source>
</evidence>
<keyword evidence="1" id="KW-0472">Membrane</keyword>
<organism evidence="2 3">
    <name type="scientific">Mycena belliarum</name>
    <dbReference type="NCBI Taxonomy" id="1033014"/>
    <lineage>
        <taxon>Eukaryota</taxon>
        <taxon>Fungi</taxon>
        <taxon>Dikarya</taxon>
        <taxon>Basidiomycota</taxon>
        <taxon>Agaricomycotina</taxon>
        <taxon>Agaricomycetes</taxon>
        <taxon>Agaricomycetidae</taxon>
        <taxon>Agaricales</taxon>
        <taxon>Marasmiineae</taxon>
        <taxon>Mycenaceae</taxon>
        <taxon>Mycena</taxon>
    </lineage>
</organism>
<evidence type="ECO:0000256" key="1">
    <source>
        <dbReference type="SAM" id="Phobius"/>
    </source>
</evidence>
<comment type="caution">
    <text evidence="2">The sequence shown here is derived from an EMBL/GenBank/DDBJ whole genome shotgun (WGS) entry which is preliminary data.</text>
</comment>
<keyword evidence="1" id="KW-1133">Transmembrane helix</keyword>
<dbReference type="EMBL" id="JARJCN010000041">
    <property type="protein sequence ID" value="KAJ7083361.1"/>
    <property type="molecule type" value="Genomic_DNA"/>
</dbReference>
<evidence type="ECO:0000313" key="3">
    <source>
        <dbReference type="Proteomes" id="UP001222325"/>
    </source>
</evidence>
<feature type="transmembrane region" description="Helical" evidence="1">
    <location>
        <begin position="24"/>
        <end position="44"/>
    </location>
</feature>